<proteinExistence type="predicted"/>
<evidence type="ECO:0000256" key="1">
    <source>
        <dbReference type="SAM" id="MobiDB-lite"/>
    </source>
</evidence>
<evidence type="ECO:0000313" key="2">
    <source>
        <dbReference type="EMBL" id="KZT36938.1"/>
    </source>
</evidence>
<sequence>MNRGHSESDFSSKLRPESATVLCMRQTPPYFRVFFLCTQGKQQSLIRMTFRLAELPALPYTNRYPEGPETSESYMYIWSGLHWEFAQRSKPRRTLADSESCIQGRRLAALAANCQPSHCVQESIKTKDNGYNKKTPQNNVHDYIDTRSEKD</sequence>
<feature type="region of interest" description="Disordered" evidence="1">
    <location>
        <begin position="128"/>
        <end position="151"/>
    </location>
</feature>
<dbReference type="EMBL" id="KV428095">
    <property type="protein sequence ID" value="KZT36938.1"/>
    <property type="molecule type" value="Genomic_DNA"/>
</dbReference>
<evidence type="ECO:0000313" key="3">
    <source>
        <dbReference type="Proteomes" id="UP000076798"/>
    </source>
</evidence>
<name>A0A166C0E0_9AGAM</name>
<feature type="compositionally biased region" description="Basic and acidic residues" evidence="1">
    <location>
        <begin position="142"/>
        <end position="151"/>
    </location>
</feature>
<keyword evidence="3" id="KW-1185">Reference proteome</keyword>
<dbReference type="AlphaFoldDB" id="A0A166C0E0"/>
<accession>A0A166C0E0</accession>
<reference evidence="2 3" key="1">
    <citation type="journal article" date="2016" name="Mol. Biol. Evol.">
        <title>Comparative Genomics of Early-Diverging Mushroom-Forming Fungi Provides Insights into the Origins of Lignocellulose Decay Capabilities.</title>
        <authorList>
            <person name="Nagy L.G."/>
            <person name="Riley R."/>
            <person name="Tritt A."/>
            <person name="Adam C."/>
            <person name="Daum C."/>
            <person name="Floudas D."/>
            <person name="Sun H."/>
            <person name="Yadav J.S."/>
            <person name="Pangilinan J."/>
            <person name="Larsson K.H."/>
            <person name="Matsuura K."/>
            <person name="Barry K."/>
            <person name="Labutti K."/>
            <person name="Kuo R."/>
            <person name="Ohm R.A."/>
            <person name="Bhattacharya S.S."/>
            <person name="Shirouzu T."/>
            <person name="Yoshinaga Y."/>
            <person name="Martin F.M."/>
            <person name="Grigoriev I.V."/>
            <person name="Hibbett D.S."/>
        </authorList>
    </citation>
    <scope>NUCLEOTIDE SEQUENCE [LARGE SCALE GENOMIC DNA]</scope>
    <source>
        <strain evidence="2 3">HHB10207 ss-3</strain>
    </source>
</reference>
<organism evidence="2 3">
    <name type="scientific">Sistotremastrum suecicum HHB10207 ss-3</name>
    <dbReference type="NCBI Taxonomy" id="1314776"/>
    <lineage>
        <taxon>Eukaryota</taxon>
        <taxon>Fungi</taxon>
        <taxon>Dikarya</taxon>
        <taxon>Basidiomycota</taxon>
        <taxon>Agaricomycotina</taxon>
        <taxon>Agaricomycetes</taxon>
        <taxon>Sistotremastrales</taxon>
        <taxon>Sistotremastraceae</taxon>
        <taxon>Sistotremastrum</taxon>
    </lineage>
</organism>
<protein>
    <submittedName>
        <fullName evidence="2">Uncharacterized protein</fullName>
    </submittedName>
</protein>
<dbReference type="Proteomes" id="UP000076798">
    <property type="component" value="Unassembled WGS sequence"/>
</dbReference>
<gene>
    <name evidence="2" type="ORF">SISSUDRAFT_912982</name>
</gene>